<feature type="transmembrane region" description="Helical" evidence="6">
    <location>
        <begin position="331"/>
        <end position="353"/>
    </location>
</feature>
<dbReference type="KEGG" id="shd:SUTH_01724"/>
<dbReference type="Pfam" id="PF11700">
    <property type="entry name" value="ATG22"/>
    <property type="match status" value="1"/>
</dbReference>
<feature type="transmembrane region" description="Helical" evidence="6">
    <location>
        <begin position="60"/>
        <end position="77"/>
    </location>
</feature>
<protein>
    <submittedName>
        <fullName evidence="8">Major facilitator transporter</fullName>
    </submittedName>
</protein>
<feature type="transmembrane region" description="Helical" evidence="6">
    <location>
        <begin position="146"/>
        <end position="170"/>
    </location>
</feature>
<dbReference type="RefSeq" id="WP_041098572.1">
    <property type="nucleotide sequence ID" value="NZ_AP012547.1"/>
</dbReference>
<keyword evidence="5 6" id="KW-0472">Membrane</keyword>
<feature type="transmembrane region" description="Helical" evidence="6">
    <location>
        <begin position="278"/>
        <end position="298"/>
    </location>
</feature>
<dbReference type="PANTHER" id="PTHR23519:SF1">
    <property type="entry name" value="AUTOPHAGY-RELATED PROTEIN 22"/>
    <property type="match status" value="1"/>
</dbReference>
<feature type="domain" description="Major facilitator superfamily (MFS) profile" evidence="7">
    <location>
        <begin position="238"/>
        <end position="428"/>
    </location>
</feature>
<dbReference type="GO" id="GO:0012505">
    <property type="term" value="C:endomembrane system"/>
    <property type="evidence" value="ECO:0007669"/>
    <property type="project" value="UniProtKB-SubCell"/>
</dbReference>
<proteinExistence type="predicted"/>
<dbReference type="Proteomes" id="UP000031637">
    <property type="component" value="Chromosome"/>
</dbReference>
<dbReference type="InterPro" id="IPR050495">
    <property type="entry name" value="ATG22/LtaA_families"/>
</dbReference>
<comment type="subcellular location">
    <subcellularLocation>
        <location evidence="1">Endomembrane system</location>
        <topology evidence="1">Multi-pass membrane protein</topology>
    </subcellularLocation>
</comment>
<dbReference type="STRING" id="1223802.SUTH_01724"/>
<feature type="transmembrane region" description="Helical" evidence="6">
    <location>
        <begin position="365"/>
        <end position="385"/>
    </location>
</feature>
<feature type="transmembrane region" description="Helical" evidence="6">
    <location>
        <begin position="26"/>
        <end position="48"/>
    </location>
</feature>
<keyword evidence="2" id="KW-0813">Transport</keyword>
<dbReference type="SUPFAM" id="SSF103473">
    <property type="entry name" value="MFS general substrate transporter"/>
    <property type="match status" value="1"/>
</dbReference>
<evidence type="ECO:0000259" key="7">
    <source>
        <dbReference type="PROSITE" id="PS50850"/>
    </source>
</evidence>
<feature type="transmembrane region" description="Helical" evidence="6">
    <location>
        <begin position="182"/>
        <end position="205"/>
    </location>
</feature>
<evidence type="ECO:0000256" key="1">
    <source>
        <dbReference type="ARBA" id="ARBA00004127"/>
    </source>
</evidence>
<accession>W0SEQ3</accession>
<feature type="transmembrane region" description="Helical" evidence="6">
    <location>
        <begin position="305"/>
        <end position="325"/>
    </location>
</feature>
<keyword evidence="3 6" id="KW-0812">Transmembrane</keyword>
<dbReference type="InterPro" id="IPR020846">
    <property type="entry name" value="MFS_dom"/>
</dbReference>
<keyword evidence="9" id="KW-1185">Reference proteome</keyword>
<gene>
    <name evidence="8" type="ORF">SUTH_01724</name>
</gene>
<feature type="transmembrane region" description="Helical" evidence="6">
    <location>
        <begin position="110"/>
        <end position="134"/>
    </location>
</feature>
<sequence>MSRILADGVKAREVWAWAMYDFANSAYTTTVVTAIFNAYFVAVVAAGASWATLAWTTTQAIASVAIMLTAASVGAYADRHGAKKKLLALTTVGCVAATAGLFWVGPGDVVLAMALVAIASFFFGSGENIVAAFLPELAGEDDLGKVSGWGWSWGYLGGMACLGLCLAWIVAAKGRGEAAESFVPAAMLITAVFFAVASAPTFLLLRERVPEKPVTDAGAEFSMLAHRLLITAREARRFPDMARFMVCLLCYQSGVFAAIALAAIYAQEAIGFTAEDNIKLFFVVNGTAAIGAFAFGYLQDRLGHVRTIALTLAGWLLMTAIALGSDSREQFWVAANVAGLCLGSSQAAARALVAVFAPAPRRAEFFGLWGLAMKLAAVAGPMTYGLTTWLSGGNHRLALAITGLYFVGGLLLLIGIDEKRGRAAALDG</sequence>
<evidence type="ECO:0000256" key="4">
    <source>
        <dbReference type="ARBA" id="ARBA00022989"/>
    </source>
</evidence>
<keyword evidence="4 6" id="KW-1133">Transmembrane helix</keyword>
<feature type="transmembrane region" description="Helical" evidence="6">
    <location>
        <begin position="86"/>
        <end position="104"/>
    </location>
</feature>
<dbReference type="GO" id="GO:0022857">
    <property type="term" value="F:transmembrane transporter activity"/>
    <property type="evidence" value="ECO:0007669"/>
    <property type="project" value="InterPro"/>
</dbReference>
<feature type="transmembrane region" description="Helical" evidence="6">
    <location>
        <begin position="397"/>
        <end position="416"/>
    </location>
</feature>
<dbReference type="InterPro" id="IPR024671">
    <property type="entry name" value="Atg22-like"/>
</dbReference>
<evidence type="ECO:0000256" key="3">
    <source>
        <dbReference type="ARBA" id="ARBA00022692"/>
    </source>
</evidence>
<evidence type="ECO:0000256" key="2">
    <source>
        <dbReference type="ARBA" id="ARBA00022448"/>
    </source>
</evidence>
<dbReference type="HOGENOM" id="CLU_017518_3_1_4"/>
<dbReference type="AlphaFoldDB" id="W0SEQ3"/>
<dbReference type="Gene3D" id="1.20.1250.20">
    <property type="entry name" value="MFS general substrate transporter like domains"/>
    <property type="match status" value="2"/>
</dbReference>
<evidence type="ECO:0000256" key="5">
    <source>
        <dbReference type="ARBA" id="ARBA00023136"/>
    </source>
</evidence>
<evidence type="ECO:0000256" key="6">
    <source>
        <dbReference type="SAM" id="Phobius"/>
    </source>
</evidence>
<dbReference type="EMBL" id="AP012547">
    <property type="protein sequence ID" value="BAO29516.1"/>
    <property type="molecule type" value="Genomic_DNA"/>
</dbReference>
<dbReference type="InterPro" id="IPR036259">
    <property type="entry name" value="MFS_trans_sf"/>
</dbReference>
<feature type="transmembrane region" description="Helical" evidence="6">
    <location>
        <begin position="244"/>
        <end position="266"/>
    </location>
</feature>
<dbReference type="PROSITE" id="PS50850">
    <property type="entry name" value="MFS"/>
    <property type="match status" value="1"/>
</dbReference>
<dbReference type="PANTHER" id="PTHR23519">
    <property type="entry name" value="AUTOPHAGY-RELATED PROTEIN 22"/>
    <property type="match status" value="1"/>
</dbReference>
<evidence type="ECO:0000313" key="9">
    <source>
        <dbReference type="Proteomes" id="UP000031637"/>
    </source>
</evidence>
<evidence type="ECO:0000313" key="8">
    <source>
        <dbReference type="EMBL" id="BAO29516.1"/>
    </source>
</evidence>
<reference evidence="8 9" key="1">
    <citation type="journal article" date="2014" name="Syst. Appl. Microbiol.">
        <title>Complete genomes of freshwater sulfur oxidizers Sulfuricella denitrificans skB26 and Sulfuritalea hydrogenivorans sk43H: genetic insights into the sulfur oxidation pathway of betaproteobacteria.</title>
        <authorList>
            <person name="Watanabe T."/>
            <person name="Kojima H."/>
            <person name="Fukui M."/>
        </authorList>
    </citation>
    <scope>NUCLEOTIDE SEQUENCE [LARGE SCALE GENOMIC DNA]</scope>
    <source>
        <strain evidence="8">DSM22779</strain>
    </source>
</reference>
<name>W0SEQ3_9PROT</name>
<organism evidence="8 9">
    <name type="scientific">Sulfuritalea hydrogenivorans sk43H</name>
    <dbReference type="NCBI Taxonomy" id="1223802"/>
    <lineage>
        <taxon>Bacteria</taxon>
        <taxon>Pseudomonadati</taxon>
        <taxon>Pseudomonadota</taxon>
        <taxon>Betaproteobacteria</taxon>
        <taxon>Nitrosomonadales</taxon>
        <taxon>Sterolibacteriaceae</taxon>
        <taxon>Sulfuritalea</taxon>
    </lineage>
</organism>